<proteinExistence type="predicted"/>
<evidence type="ECO:0000313" key="2">
    <source>
        <dbReference type="Proteomes" id="UP000828048"/>
    </source>
</evidence>
<comment type="caution">
    <text evidence="1">The sequence shown here is derived from an EMBL/GenBank/DDBJ whole genome shotgun (WGS) entry which is preliminary data.</text>
</comment>
<organism evidence="1 2">
    <name type="scientific">Vaccinium darrowii</name>
    <dbReference type="NCBI Taxonomy" id="229202"/>
    <lineage>
        <taxon>Eukaryota</taxon>
        <taxon>Viridiplantae</taxon>
        <taxon>Streptophyta</taxon>
        <taxon>Embryophyta</taxon>
        <taxon>Tracheophyta</taxon>
        <taxon>Spermatophyta</taxon>
        <taxon>Magnoliopsida</taxon>
        <taxon>eudicotyledons</taxon>
        <taxon>Gunneridae</taxon>
        <taxon>Pentapetalae</taxon>
        <taxon>asterids</taxon>
        <taxon>Ericales</taxon>
        <taxon>Ericaceae</taxon>
        <taxon>Vaccinioideae</taxon>
        <taxon>Vaccinieae</taxon>
        <taxon>Vaccinium</taxon>
    </lineage>
</organism>
<dbReference type="EMBL" id="CM037154">
    <property type="protein sequence ID" value="KAH7860534.1"/>
    <property type="molecule type" value="Genomic_DNA"/>
</dbReference>
<protein>
    <submittedName>
        <fullName evidence="1">Uncharacterized protein</fullName>
    </submittedName>
</protein>
<sequence length="97" mass="11212">MLFVVDAKIEGKVKTYKEKVSIDEENKTVHMIALEGHCLELYKSCKSIFQFIYNGKTNVVKITIEYEKKNEDIPPPQKYIDFLVSLIKDLDANLGKE</sequence>
<accession>A0ACB7Z431</accession>
<evidence type="ECO:0000313" key="1">
    <source>
        <dbReference type="EMBL" id="KAH7860534.1"/>
    </source>
</evidence>
<gene>
    <name evidence="1" type="ORF">Vadar_014650</name>
</gene>
<keyword evidence="2" id="KW-1185">Reference proteome</keyword>
<reference evidence="1 2" key="1">
    <citation type="journal article" date="2021" name="Hortic Res">
        <title>High-quality reference genome and annotation aids understanding of berry development for evergreen blueberry (Vaccinium darrowii).</title>
        <authorList>
            <person name="Yu J."/>
            <person name="Hulse-Kemp A.M."/>
            <person name="Babiker E."/>
            <person name="Staton M."/>
        </authorList>
    </citation>
    <scope>NUCLEOTIDE SEQUENCE [LARGE SCALE GENOMIC DNA]</scope>
    <source>
        <strain evidence="2">cv. NJ 8807/NJ 8810</strain>
        <tissue evidence="1">Young leaf</tissue>
    </source>
</reference>
<dbReference type="Proteomes" id="UP000828048">
    <property type="component" value="Chromosome 4"/>
</dbReference>
<name>A0ACB7Z431_9ERIC</name>